<organism evidence="2 3">
    <name type="scientific">Aliisedimentitalea scapharcae</name>
    <dbReference type="NCBI Taxonomy" id="1524259"/>
    <lineage>
        <taxon>Bacteria</taxon>
        <taxon>Pseudomonadati</taxon>
        <taxon>Pseudomonadota</taxon>
        <taxon>Alphaproteobacteria</taxon>
        <taxon>Rhodobacterales</taxon>
        <taxon>Roseobacteraceae</taxon>
        <taxon>Aliisedimentitalea</taxon>
    </lineage>
</organism>
<dbReference type="RefSeq" id="WP_406647559.1">
    <property type="nucleotide sequence ID" value="NZ_CP123584.1"/>
</dbReference>
<reference evidence="2 3" key="1">
    <citation type="submission" date="2023-04" db="EMBL/GenBank/DDBJ databases">
        <title>Complete genome sequence of Alisedimentitalea scapharcae.</title>
        <authorList>
            <person name="Rong J.-C."/>
            <person name="Yi M.-L."/>
            <person name="Zhao Q."/>
        </authorList>
    </citation>
    <scope>NUCLEOTIDE SEQUENCE [LARGE SCALE GENOMIC DNA]</scope>
    <source>
        <strain evidence="2 3">KCTC 42119</strain>
    </source>
</reference>
<dbReference type="InterPro" id="IPR000792">
    <property type="entry name" value="Tscrpt_reg_LuxR_C"/>
</dbReference>
<dbReference type="InterPro" id="IPR036388">
    <property type="entry name" value="WH-like_DNA-bd_sf"/>
</dbReference>
<evidence type="ECO:0000259" key="1">
    <source>
        <dbReference type="PROSITE" id="PS00622"/>
    </source>
</evidence>
<protein>
    <recommendedName>
        <fullName evidence="1">HTH luxR-type domain-containing protein</fullName>
    </recommendedName>
</protein>
<gene>
    <name evidence="2" type="ORF">QEZ52_02035</name>
</gene>
<keyword evidence="3" id="KW-1185">Reference proteome</keyword>
<proteinExistence type="predicted"/>
<dbReference type="PROSITE" id="PS00622">
    <property type="entry name" value="HTH_LUXR_1"/>
    <property type="match status" value="1"/>
</dbReference>
<dbReference type="EMBL" id="CP123584">
    <property type="protein sequence ID" value="WZK89357.1"/>
    <property type="molecule type" value="Genomic_DNA"/>
</dbReference>
<dbReference type="SMART" id="SM00421">
    <property type="entry name" value="HTH_LUXR"/>
    <property type="match status" value="1"/>
</dbReference>
<sequence length="348" mass="38295">MSAQYFENENLQDKQVWVGLFDQIAARVSASGVCFFRLDRTDILKCQKYNQAVPHDTKEIVLQILQHHQKTLAEEFERSTLVWLSELVARDRKLQDFIDASSVFPEEDGSLVFMSVELEELPLVVGIFMTDIDRPDAQASLLSARQEIATIVGAEVLTQKMAARRDFDEKARHFDDLKVGIVGVNAGGTNSVMNSFAEKIIIDEGLGVEDLPDFFTPSSKTPPASTGHSFDNPKASATSVYRTGDLSWLVRPGDVYDDLTSPFQHILVLMKSTSRQKAVEAFGEQNGLLKSEVRAVGALCDGLSVAEISATYGIAESTVRQQLKSVFQKSGLRSQTGIVAAVLRTVCG</sequence>
<name>A0ABZ2XVL8_9RHOB</name>
<evidence type="ECO:0000313" key="3">
    <source>
        <dbReference type="Proteomes" id="UP001623232"/>
    </source>
</evidence>
<feature type="domain" description="HTH luxR-type" evidence="1">
    <location>
        <begin position="302"/>
        <end position="329"/>
    </location>
</feature>
<accession>A0ABZ2XVL8</accession>
<dbReference type="Proteomes" id="UP001623232">
    <property type="component" value="Chromosome"/>
</dbReference>
<dbReference type="SUPFAM" id="SSF46894">
    <property type="entry name" value="C-terminal effector domain of the bipartite response regulators"/>
    <property type="match status" value="1"/>
</dbReference>
<evidence type="ECO:0000313" key="2">
    <source>
        <dbReference type="EMBL" id="WZK89357.1"/>
    </source>
</evidence>
<dbReference type="InterPro" id="IPR016032">
    <property type="entry name" value="Sig_transdc_resp-reg_C-effctor"/>
</dbReference>
<dbReference type="Gene3D" id="1.10.10.10">
    <property type="entry name" value="Winged helix-like DNA-binding domain superfamily/Winged helix DNA-binding domain"/>
    <property type="match status" value="1"/>
</dbReference>